<evidence type="ECO:0000256" key="1">
    <source>
        <dbReference type="SAM" id="Phobius"/>
    </source>
</evidence>
<evidence type="ECO:0000313" key="2">
    <source>
        <dbReference type="EMBL" id="GAC29890.1"/>
    </source>
</evidence>
<name>K7A331_9ALTE</name>
<dbReference type="Proteomes" id="UP000006251">
    <property type="component" value="Unassembled WGS sequence"/>
</dbReference>
<comment type="caution">
    <text evidence="2">The sequence shown here is derived from an EMBL/GenBank/DDBJ whole genome shotgun (WGS) entry which is preliminary data.</text>
</comment>
<feature type="transmembrane region" description="Helical" evidence="1">
    <location>
        <begin position="60"/>
        <end position="80"/>
    </location>
</feature>
<keyword evidence="1" id="KW-1133">Transmembrane helix</keyword>
<feature type="transmembrane region" description="Helical" evidence="1">
    <location>
        <begin position="27"/>
        <end position="45"/>
    </location>
</feature>
<proteinExistence type="predicted"/>
<reference evidence="3" key="1">
    <citation type="journal article" date="2014" name="Environ. Microbiol.">
        <title>Comparative genomics of the marine bacterial genus Glaciecola reveals the high degree of genomic diversity and genomic characteristic for cold adaptation.</title>
        <authorList>
            <person name="Qin Q.L."/>
            <person name="Xie B.B."/>
            <person name="Yu Y."/>
            <person name="Shu Y.L."/>
            <person name="Rong J.C."/>
            <person name="Zhang Y.J."/>
            <person name="Zhao D.L."/>
            <person name="Chen X.L."/>
            <person name="Zhang X.Y."/>
            <person name="Chen B."/>
            <person name="Zhou B.C."/>
            <person name="Zhang Y.Z."/>
        </authorList>
    </citation>
    <scope>NUCLEOTIDE SEQUENCE [LARGE SCALE GENOMIC DNA]</scope>
    <source>
        <strain evidence="3">ACAM 615</strain>
    </source>
</reference>
<dbReference type="EMBL" id="BAEQ01000050">
    <property type="protein sequence ID" value="GAC29890.1"/>
    <property type="molecule type" value="Genomic_DNA"/>
</dbReference>
<accession>K7A331</accession>
<keyword evidence="3" id="KW-1185">Reference proteome</keyword>
<dbReference type="AlphaFoldDB" id="K7A331"/>
<sequence>MANRMSYKALWSGAFDDEYLEYINRKGYKYGYVTSVSLLAVFYIFDSEISLASWISFRELLPLILFTAMGSYGAAIIYHMHGAIDE</sequence>
<keyword evidence="1" id="KW-0472">Membrane</keyword>
<protein>
    <submittedName>
        <fullName evidence="2">Uncharacterized protein</fullName>
    </submittedName>
</protein>
<evidence type="ECO:0000313" key="3">
    <source>
        <dbReference type="Proteomes" id="UP000006251"/>
    </source>
</evidence>
<organism evidence="2 3">
    <name type="scientific">Brumicola pallidula DSM 14239 = ACAM 615</name>
    <dbReference type="NCBI Taxonomy" id="1121922"/>
    <lineage>
        <taxon>Bacteria</taxon>
        <taxon>Pseudomonadati</taxon>
        <taxon>Pseudomonadota</taxon>
        <taxon>Gammaproteobacteria</taxon>
        <taxon>Alteromonadales</taxon>
        <taxon>Alteromonadaceae</taxon>
        <taxon>Brumicola</taxon>
    </lineage>
</organism>
<gene>
    <name evidence="2" type="ORF">GPAL_3039</name>
</gene>
<keyword evidence="1" id="KW-0812">Transmembrane</keyword>